<evidence type="ECO:0000259" key="1">
    <source>
        <dbReference type="Pfam" id="PF08349"/>
    </source>
</evidence>
<evidence type="ECO:0000313" key="3">
    <source>
        <dbReference type="Proteomes" id="UP000233256"/>
    </source>
</evidence>
<sequence>MRVFSRPRLLVSKCIEFDSCRYNGDMISDETIRILNNFVDFIPVCPECEVGMGVPRQPVRLVLSGNECFMIQPSTGEDFSERMELFSKKFLSGISENSGIHGIILKFKSPSCGPSNVKIYQGMDKASRSIKGSGFFASRVRDFFPALPMEDEGRLKNFSIREGFYIHIFTISDFENVMVEGNISELVKFHSRNKYLFMALNQELLRKMGRIVANHGKRHFTEICSEYLENLQSILSKPLRFTAVINAVQHMFGYVSQSLCADERKYFLDLIEEYRDERIPLSVLVKILKGMAIRFNAAFILDQTMLEPYPLELVDITDSGKGRKL</sequence>
<dbReference type="Proteomes" id="UP000233256">
    <property type="component" value="Unassembled WGS sequence"/>
</dbReference>
<reference evidence="2 3" key="1">
    <citation type="journal article" date="2017" name="ISME J.">
        <title>Potential for microbial H2 and metal transformations associated with novel bacteria and archaea in deep terrestrial subsurface sediments.</title>
        <authorList>
            <person name="Hernsdorf A.W."/>
            <person name="Amano Y."/>
            <person name="Miyakawa K."/>
            <person name="Ise K."/>
            <person name="Suzuki Y."/>
            <person name="Anantharaman K."/>
            <person name="Probst A."/>
            <person name="Burstein D."/>
            <person name="Thomas B.C."/>
            <person name="Banfield J.F."/>
        </authorList>
    </citation>
    <scope>NUCLEOTIDE SEQUENCE [LARGE SCALE GENOMIC DNA]</scope>
    <source>
        <strain evidence="2">HGW-Wallbacteria-1</strain>
    </source>
</reference>
<gene>
    <name evidence="2" type="ORF">CVV64_04005</name>
</gene>
<dbReference type="Pfam" id="PF04463">
    <property type="entry name" value="2-thiour_desulf"/>
    <property type="match status" value="1"/>
</dbReference>
<dbReference type="AlphaFoldDB" id="A0A2N1PRG9"/>
<dbReference type="Pfam" id="PF08349">
    <property type="entry name" value="DUF1722"/>
    <property type="match status" value="1"/>
</dbReference>
<dbReference type="PANTHER" id="PTHR30087">
    <property type="entry name" value="INNER MEMBRANE PROTEIN"/>
    <property type="match status" value="1"/>
</dbReference>
<dbReference type="InterPro" id="IPR013560">
    <property type="entry name" value="DUF1722"/>
</dbReference>
<proteinExistence type="predicted"/>
<dbReference type="EMBL" id="PGXC01000003">
    <property type="protein sequence ID" value="PKK90941.1"/>
    <property type="molecule type" value="Genomic_DNA"/>
</dbReference>
<feature type="domain" description="DUF1722" evidence="1">
    <location>
        <begin position="194"/>
        <end position="310"/>
    </location>
</feature>
<accession>A0A2N1PRG9</accession>
<comment type="caution">
    <text evidence="2">The sequence shown here is derived from an EMBL/GenBank/DDBJ whole genome shotgun (WGS) entry which is preliminary data.</text>
</comment>
<dbReference type="PANTHER" id="PTHR30087:SF0">
    <property type="entry name" value="INNER MEMBRANE PROTEIN"/>
    <property type="match status" value="1"/>
</dbReference>
<name>A0A2N1PRG9_9BACT</name>
<dbReference type="InterPro" id="IPR007553">
    <property type="entry name" value="2-thiour_desulf"/>
</dbReference>
<organism evidence="2 3">
    <name type="scientific">Candidatus Wallbacteria bacterium HGW-Wallbacteria-1</name>
    <dbReference type="NCBI Taxonomy" id="2013854"/>
    <lineage>
        <taxon>Bacteria</taxon>
        <taxon>Candidatus Walliibacteriota</taxon>
    </lineage>
</organism>
<evidence type="ECO:0000313" key="2">
    <source>
        <dbReference type="EMBL" id="PKK90941.1"/>
    </source>
</evidence>
<protein>
    <submittedName>
        <fullName evidence="2">DUF1722 domain-containing protein</fullName>
    </submittedName>
</protein>